<gene>
    <name evidence="1" type="ORF">AFUS01_LOCUS3235</name>
</gene>
<keyword evidence="2" id="KW-1185">Reference proteome</keyword>
<name>A0A8J2J568_9HEXA</name>
<organism evidence="1 2">
    <name type="scientific">Allacma fusca</name>
    <dbReference type="NCBI Taxonomy" id="39272"/>
    <lineage>
        <taxon>Eukaryota</taxon>
        <taxon>Metazoa</taxon>
        <taxon>Ecdysozoa</taxon>
        <taxon>Arthropoda</taxon>
        <taxon>Hexapoda</taxon>
        <taxon>Collembola</taxon>
        <taxon>Symphypleona</taxon>
        <taxon>Sminthuridae</taxon>
        <taxon>Allacma</taxon>
    </lineage>
</organism>
<accession>A0A8J2J568</accession>
<protein>
    <submittedName>
        <fullName evidence="1">Uncharacterized protein</fullName>
    </submittedName>
</protein>
<reference evidence="1" key="1">
    <citation type="submission" date="2021-06" db="EMBL/GenBank/DDBJ databases">
        <authorList>
            <person name="Hodson N. C."/>
            <person name="Mongue J. A."/>
            <person name="Jaron S. K."/>
        </authorList>
    </citation>
    <scope>NUCLEOTIDE SEQUENCE</scope>
</reference>
<evidence type="ECO:0000313" key="1">
    <source>
        <dbReference type="EMBL" id="CAG7687300.1"/>
    </source>
</evidence>
<dbReference type="Proteomes" id="UP000708208">
    <property type="component" value="Unassembled WGS sequence"/>
</dbReference>
<comment type="caution">
    <text evidence="1">The sequence shown here is derived from an EMBL/GenBank/DDBJ whole genome shotgun (WGS) entry which is preliminary data.</text>
</comment>
<dbReference type="EMBL" id="CAJVCH010019369">
    <property type="protein sequence ID" value="CAG7687300.1"/>
    <property type="molecule type" value="Genomic_DNA"/>
</dbReference>
<proteinExistence type="predicted"/>
<dbReference type="AlphaFoldDB" id="A0A8J2J568"/>
<evidence type="ECO:0000313" key="2">
    <source>
        <dbReference type="Proteomes" id="UP000708208"/>
    </source>
</evidence>
<sequence length="177" mass="21066">MESKSSQTLKAVDISKTRDSERRKFDCQYCMFRWVHAADYIELYEYKDSIFCMECALEEEIKEEKLKTEIIEPNNLKAWMIRHFIVEDFFGCRCHSVAVHHGLNDGYHGKIPIWVFLGFERHKFCQFCMNVTKQCEPQYLDPRNCTNRFCRAGKCLKRASKRVPKTPPPSRRTRDSH</sequence>